<dbReference type="GeneID" id="136081040"/>
<organism evidence="1 2">
    <name type="scientific">Hydra vulgaris</name>
    <name type="common">Hydra</name>
    <name type="synonym">Hydra attenuata</name>
    <dbReference type="NCBI Taxonomy" id="6087"/>
    <lineage>
        <taxon>Eukaryota</taxon>
        <taxon>Metazoa</taxon>
        <taxon>Cnidaria</taxon>
        <taxon>Hydrozoa</taxon>
        <taxon>Hydroidolina</taxon>
        <taxon>Anthoathecata</taxon>
        <taxon>Aplanulata</taxon>
        <taxon>Hydridae</taxon>
        <taxon>Hydra</taxon>
    </lineage>
</organism>
<dbReference type="Proteomes" id="UP001652625">
    <property type="component" value="Chromosome 06"/>
</dbReference>
<protein>
    <submittedName>
        <fullName evidence="2">Uncharacterized protein LOC136081040</fullName>
    </submittedName>
</protein>
<reference evidence="2" key="1">
    <citation type="submission" date="2025-08" db="UniProtKB">
        <authorList>
            <consortium name="RefSeq"/>
        </authorList>
    </citation>
    <scope>IDENTIFICATION</scope>
</reference>
<accession>A0ABM4BYX2</accession>
<dbReference type="InterPro" id="IPR012337">
    <property type="entry name" value="RNaseH-like_sf"/>
</dbReference>
<dbReference type="RefSeq" id="XP_065654431.1">
    <property type="nucleotide sequence ID" value="XM_065798359.1"/>
</dbReference>
<evidence type="ECO:0000313" key="1">
    <source>
        <dbReference type="Proteomes" id="UP001652625"/>
    </source>
</evidence>
<gene>
    <name evidence="2" type="primary">LOC136081040</name>
</gene>
<sequence>MMLESIAKMRRILSSIRDIPRKDDTKLASVIPSEDEFNLYDEILPILRRVAEISECFSADKEVSIHLVILNIYTLRHKCLDFIKAGGASPTAQMFHQKLVENLDVRFPDTGCQNLFYSVANFLNPLYKERALKKLGELHEAYEALITQFNAYQEWITATRLFNEHAEIQGHVSEDDPFYNVRMEEVPALMTSYSSPAPPAKSDIATEWEIFQNSQGLLVWTCWNFGEQICTNFLSLLKLLKNGYMYLLPPHLQKEPLVPVVELSLINEQNCSLNKLKNCCTFSKTTIRSRSKDGF</sequence>
<proteinExistence type="predicted"/>
<keyword evidence="1" id="KW-1185">Reference proteome</keyword>
<evidence type="ECO:0000313" key="2">
    <source>
        <dbReference type="RefSeq" id="XP_065654431.1"/>
    </source>
</evidence>
<name>A0ABM4BYX2_HYDVU</name>
<dbReference type="SUPFAM" id="SSF53098">
    <property type="entry name" value="Ribonuclease H-like"/>
    <property type="match status" value="1"/>
</dbReference>